<comment type="caution">
    <text evidence="3">The sequence shown here is derived from an EMBL/GenBank/DDBJ whole genome shotgun (WGS) entry which is preliminary data.</text>
</comment>
<accession>A0A8J4XBW4</accession>
<keyword evidence="1" id="KW-0012">Acyltransferase</keyword>
<feature type="non-terminal residue" evidence="3">
    <location>
        <position position="114"/>
    </location>
</feature>
<feature type="non-terminal residue" evidence="3">
    <location>
        <position position="1"/>
    </location>
</feature>
<gene>
    <name evidence="3" type="primary">glyat</name>
    <name evidence="3" type="ORF">DAT39_008867</name>
</gene>
<sequence length="114" mass="13395">AYAQVFIMNRVEVYPVDVLVDQWPDFNVLFLSPQKKEKSDLFKNCCLFNKDETSLRNMLVRTDNLDWKQVFALSVDLRHMELVKNVALNQGVTNIRSYICHQMILRDPSKLTTE</sequence>
<dbReference type="PANTHER" id="PTHR15298">
    <property type="entry name" value="L-COA N-ACYLTRANSFERASE-RELATED"/>
    <property type="match status" value="1"/>
</dbReference>
<organism evidence="3 4">
    <name type="scientific">Clarias magur</name>
    <name type="common">Asian catfish</name>
    <name type="synonym">Macropteronotus magur</name>
    <dbReference type="NCBI Taxonomy" id="1594786"/>
    <lineage>
        <taxon>Eukaryota</taxon>
        <taxon>Metazoa</taxon>
        <taxon>Chordata</taxon>
        <taxon>Craniata</taxon>
        <taxon>Vertebrata</taxon>
        <taxon>Euteleostomi</taxon>
        <taxon>Actinopterygii</taxon>
        <taxon>Neopterygii</taxon>
        <taxon>Teleostei</taxon>
        <taxon>Ostariophysi</taxon>
        <taxon>Siluriformes</taxon>
        <taxon>Clariidae</taxon>
        <taxon>Clarias</taxon>
    </lineage>
</organism>
<dbReference type="PANTHER" id="PTHR15298:SF15">
    <property type="entry name" value="GLYCINE N-ACYLTRANSFERASE-LIKE PROTEIN"/>
    <property type="match status" value="1"/>
</dbReference>
<evidence type="ECO:0000259" key="2">
    <source>
        <dbReference type="Pfam" id="PF06021"/>
    </source>
</evidence>
<dbReference type="Gene3D" id="3.40.630.30">
    <property type="match status" value="1"/>
</dbReference>
<dbReference type="Proteomes" id="UP000727407">
    <property type="component" value="Unassembled WGS sequence"/>
</dbReference>
<keyword evidence="4" id="KW-1185">Reference proteome</keyword>
<dbReference type="AlphaFoldDB" id="A0A8J4XBW4"/>
<dbReference type="OrthoDB" id="8924004at2759"/>
<keyword evidence="1" id="KW-0808">Transferase</keyword>
<dbReference type="EMBL" id="QNUK01000113">
    <property type="protein sequence ID" value="KAF5901413.1"/>
    <property type="molecule type" value="Genomic_DNA"/>
</dbReference>
<evidence type="ECO:0000313" key="3">
    <source>
        <dbReference type="EMBL" id="KAF5901413.1"/>
    </source>
</evidence>
<reference evidence="3" key="1">
    <citation type="submission" date="2020-07" db="EMBL/GenBank/DDBJ databases">
        <title>Clarias magur genome sequencing, assembly and annotation.</title>
        <authorList>
            <person name="Kushwaha B."/>
            <person name="Kumar R."/>
            <person name="Das P."/>
            <person name="Joshi C.G."/>
            <person name="Kumar D."/>
            <person name="Nagpure N.S."/>
            <person name="Pandey M."/>
            <person name="Agarwal S."/>
            <person name="Srivastava S."/>
            <person name="Singh M."/>
            <person name="Sahoo L."/>
            <person name="Jayasankar P."/>
            <person name="Meher P.K."/>
            <person name="Koringa P.G."/>
            <person name="Iquebal M.A."/>
            <person name="Das S.P."/>
            <person name="Bit A."/>
            <person name="Patnaik S."/>
            <person name="Patel N."/>
            <person name="Shah T.M."/>
            <person name="Hinsu A."/>
            <person name="Jena J.K."/>
        </authorList>
    </citation>
    <scope>NUCLEOTIDE SEQUENCE</scope>
    <source>
        <strain evidence="3">CIFAMagur01</strain>
        <tissue evidence="3">Testis</tissue>
    </source>
</reference>
<dbReference type="InterPro" id="IPR015938">
    <property type="entry name" value="Glycine_N-acyltransferase_N"/>
</dbReference>
<feature type="domain" description="Glycine N-acyltransferase N-terminal" evidence="2">
    <location>
        <begin position="2"/>
        <end position="110"/>
    </location>
</feature>
<evidence type="ECO:0000313" key="4">
    <source>
        <dbReference type="Proteomes" id="UP000727407"/>
    </source>
</evidence>
<evidence type="ECO:0000256" key="1">
    <source>
        <dbReference type="RuleBase" id="RU368002"/>
    </source>
</evidence>
<dbReference type="Pfam" id="PF06021">
    <property type="entry name" value="Gly_acyl_tr_N"/>
    <property type="match status" value="1"/>
</dbReference>
<comment type="similarity">
    <text evidence="1">Belongs to the glycine N-acyltransferase family.</text>
</comment>
<dbReference type="GO" id="GO:0005739">
    <property type="term" value="C:mitochondrion"/>
    <property type="evidence" value="ECO:0007669"/>
    <property type="project" value="InterPro"/>
</dbReference>
<dbReference type="EC" id="2.3.1.-" evidence="1"/>
<proteinExistence type="inferred from homology"/>
<dbReference type="GO" id="GO:0047961">
    <property type="term" value="F:glycine N-acyltransferase activity"/>
    <property type="evidence" value="ECO:0007669"/>
    <property type="project" value="InterPro"/>
</dbReference>
<dbReference type="InterPro" id="IPR010313">
    <property type="entry name" value="Glycine_N-acyltransferase"/>
</dbReference>
<protein>
    <recommendedName>
        <fullName evidence="1">Glycine N-acyltransferase-like protein</fullName>
        <ecNumber evidence="1">2.3.1.-</ecNumber>
    </recommendedName>
</protein>
<name>A0A8J4XBW4_CLAMG</name>